<accession>A0A3N0AVY0</accession>
<dbReference type="EMBL" id="QICA01000006">
    <property type="protein sequence ID" value="RNL38506.1"/>
    <property type="molecule type" value="Genomic_DNA"/>
</dbReference>
<dbReference type="PANTHER" id="PTHR46797">
    <property type="entry name" value="HTH-TYPE TRANSCRIPTIONAL REGULATOR"/>
    <property type="match status" value="1"/>
</dbReference>
<evidence type="ECO:0000313" key="3">
    <source>
        <dbReference type="EMBL" id="RNL38506.1"/>
    </source>
</evidence>
<dbReference type="GO" id="GO:0005829">
    <property type="term" value="C:cytosol"/>
    <property type="evidence" value="ECO:0007669"/>
    <property type="project" value="TreeGrafter"/>
</dbReference>
<dbReference type="Proteomes" id="UP000278327">
    <property type="component" value="Unassembled WGS sequence"/>
</dbReference>
<dbReference type="InterPro" id="IPR050807">
    <property type="entry name" value="TransReg_Diox_bact_type"/>
</dbReference>
<comment type="caution">
    <text evidence="3">The sequence shown here is derived from an EMBL/GenBank/DDBJ whole genome shotgun (WGS) entry which is preliminary data.</text>
</comment>
<evidence type="ECO:0000259" key="2">
    <source>
        <dbReference type="PROSITE" id="PS50943"/>
    </source>
</evidence>
<dbReference type="InterPro" id="IPR001387">
    <property type="entry name" value="Cro/C1-type_HTH"/>
</dbReference>
<reference evidence="3 4" key="1">
    <citation type="journal article" date="2019" name="Microbiol. Resour. Announc.">
        <title>Draft Genome Sequences of Type Strains of Gordonibacter faecihominis, Paraeggerthella hongkongensis, Parvibacter caecicola,Slackia equolifaciens, Slackia faecicanis, and Slackia isoflavoniconvertens.</title>
        <authorList>
            <person name="Danylec N."/>
            <person name="Stoll D.A."/>
            <person name="Dotsch A."/>
            <person name="Huch M."/>
        </authorList>
    </citation>
    <scope>NUCLEOTIDE SEQUENCE [LARGE SCALE GENOMIC DNA]</scope>
    <source>
        <strain evidence="3 4">DSM 18785</strain>
    </source>
</reference>
<dbReference type="AlphaFoldDB" id="A0A3N0AVY0"/>
<sequence>MKSFDEYKLRVGRAIHKRRTALGLSLRDFGLMAGVHYNQLNRIERGLANPSLETLYKIADALDIDISNLLE</sequence>
<dbReference type="Pfam" id="PF01381">
    <property type="entry name" value="HTH_3"/>
    <property type="match status" value="1"/>
</dbReference>
<dbReference type="GO" id="GO:0003700">
    <property type="term" value="F:DNA-binding transcription factor activity"/>
    <property type="evidence" value="ECO:0007669"/>
    <property type="project" value="TreeGrafter"/>
</dbReference>
<evidence type="ECO:0000256" key="1">
    <source>
        <dbReference type="ARBA" id="ARBA00023125"/>
    </source>
</evidence>
<keyword evidence="4" id="KW-1185">Reference proteome</keyword>
<keyword evidence="1" id="KW-0238">DNA-binding</keyword>
<dbReference type="RefSeq" id="WP_117285290.1">
    <property type="nucleotide sequence ID" value="NZ_JAMTCE010000010.1"/>
</dbReference>
<evidence type="ECO:0000313" key="4">
    <source>
        <dbReference type="Proteomes" id="UP000278327"/>
    </source>
</evidence>
<dbReference type="PANTHER" id="PTHR46797:SF1">
    <property type="entry name" value="METHYLPHOSPHONATE SYNTHASE"/>
    <property type="match status" value="1"/>
</dbReference>
<dbReference type="GO" id="GO:0003677">
    <property type="term" value="F:DNA binding"/>
    <property type="evidence" value="ECO:0007669"/>
    <property type="project" value="UniProtKB-KW"/>
</dbReference>
<dbReference type="CDD" id="cd00093">
    <property type="entry name" value="HTH_XRE"/>
    <property type="match status" value="1"/>
</dbReference>
<gene>
    <name evidence="3" type="ORF">DMP10_04900</name>
</gene>
<proteinExistence type="predicted"/>
<dbReference type="PROSITE" id="PS50943">
    <property type="entry name" value="HTH_CROC1"/>
    <property type="match status" value="1"/>
</dbReference>
<organism evidence="3 4">
    <name type="scientific">Adlercreutzia equolifaciens subsp. celatus DSM 18785</name>
    <dbReference type="NCBI Taxonomy" id="1121021"/>
    <lineage>
        <taxon>Bacteria</taxon>
        <taxon>Bacillati</taxon>
        <taxon>Actinomycetota</taxon>
        <taxon>Coriobacteriia</taxon>
        <taxon>Eggerthellales</taxon>
        <taxon>Eggerthellaceae</taxon>
        <taxon>Adlercreutzia</taxon>
    </lineage>
</organism>
<dbReference type="SMART" id="SM00530">
    <property type="entry name" value="HTH_XRE"/>
    <property type="match status" value="1"/>
</dbReference>
<protein>
    <submittedName>
        <fullName evidence="3">XRE family transcriptional regulator</fullName>
    </submittedName>
</protein>
<feature type="domain" description="HTH cro/C1-type" evidence="2">
    <location>
        <begin position="15"/>
        <end position="69"/>
    </location>
</feature>
<dbReference type="Gene3D" id="1.10.260.40">
    <property type="entry name" value="lambda repressor-like DNA-binding domains"/>
    <property type="match status" value="1"/>
</dbReference>
<name>A0A3N0AVY0_9ACTN</name>
<dbReference type="SUPFAM" id="SSF47413">
    <property type="entry name" value="lambda repressor-like DNA-binding domains"/>
    <property type="match status" value="1"/>
</dbReference>
<dbReference type="InterPro" id="IPR010982">
    <property type="entry name" value="Lambda_DNA-bd_dom_sf"/>
</dbReference>